<sequence length="171" mass="20054">MSFNREVIPISDLPNGVAYRTFLNVLLLRRFIFSLAESKVMKLAKALRRAHDFLQAAEDKRPRKDEERVRYFHTSPQIFLWRSKAITNKCGKYHKNFRNTTYECRELKKALHELAILGQLNHFLRRGRGVDRNRHDPVGKKHNGDDCNTEIITTIIRGVVDKELNDGHRKS</sequence>
<evidence type="ECO:0000313" key="2">
    <source>
        <dbReference type="Proteomes" id="UP001153076"/>
    </source>
</evidence>
<comment type="caution">
    <text evidence="1">The sequence shown here is derived from an EMBL/GenBank/DDBJ whole genome shotgun (WGS) entry which is preliminary data.</text>
</comment>
<dbReference type="EMBL" id="JAKOGI010000845">
    <property type="protein sequence ID" value="KAJ8429923.1"/>
    <property type="molecule type" value="Genomic_DNA"/>
</dbReference>
<dbReference type="AlphaFoldDB" id="A0A9Q1JRW7"/>
<name>A0A9Q1JRW7_9CARY</name>
<dbReference type="Proteomes" id="UP001153076">
    <property type="component" value="Unassembled WGS sequence"/>
</dbReference>
<gene>
    <name evidence="1" type="ORF">Cgig2_021758</name>
</gene>
<proteinExistence type="predicted"/>
<reference evidence="1" key="1">
    <citation type="submission" date="2022-04" db="EMBL/GenBank/DDBJ databases">
        <title>Carnegiea gigantea Genome sequencing and assembly v2.</title>
        <authorList>
            <person name="Copetti D."/>
            <person name="Sanderson M.J."/>
            <person name="Burquez A."/>
            <person name="Wojciechowski M.F."/>
        </authorList>
    </citation>
    <scope>NUCLEOTIDE SEQUENCE</scope>
    <source>
        <strain evidence="1">SGP5-SGP5p</strain>
        <tissue evidence="1">Aerial part</tissue>
    </source>
</reference>
<dbReference type="OrthoDB" id="1752268at2759"/>
<accession>A0A9Q1JRW7</accession>
<keyword evidence="2" id="KW-1185">Reference proteome</keyword>
<protein>
    <submittedName>
        <fullName evidence="1">Uncharacterized protein</fullName>
    </submittedName>
</protein>
<organism evidence="1 2">
    <name type="scientific">Carnegiea gigantea</name>
    <dbReference type="NCBI Taxonomy" id="171969"/>
    <lineage>
        <taxon>Eukaryota</taxon>
        <taxon>Viridiplantae</taxon>
        <taxon>Streptophyta</taxon>
        <taxon>Embryophyta</taxon>
        <taxon>Tracheophyta</taxon>
        <taxon>Spermatophyta</taxon>
        <taxon>Magnoliopsida</taxon>
        <taxon>eudicotyledons</taxon>
        <taxon>Gunneridae</taxon>
        <taxon>Pentapetalae</taxon>
        <taxon>Caryophyllales</taxon>
        <taxon>Cactineae</taxon>
        <taxon>Cactaceae</taxon>
        <taxon>Cactoideae</taxon>
        <taxon>Echinocereeae</taxon>
        <taxon>Carnegiea</taxon>
    </lineage>
</organism>
<evidence type="ECO:0000313" key="1">
    <source>
        <dbReference type="EMBL" id="KAJ8429923.1"/>
    </source>
</evidence>